<evidence type="ECO:0000256" key="2">
    <source>
        <dbReference type="SAM" id="Phobius"/>
    </source>
</evidence>
<feature type="region of interest" description="Disordered" evidence="1">
    <location>
        <begin position="328"/>
        <end position="417"/>
    </location>
</feature>
<feature type="compositionally biased region" description="Basic residues" evidence="1">
    <location>
        <begin position="343"/>
        <end position="359"/>
    </location>
</feature>
<reference evidence="3 4" key="1">
    <citation type="submission" date="2023-06" db="EMBL/GenBank/DDBJ databases">
        <authorList>
            <person name="Yushchuk O."/>
            <person name="Binda E."/>
            <person name="Ruckert-Reed C."/>
            <person name="Fedorenko V."/>
            <person name="Kalinowski J."/>
            <person name="Marinelli F."/>
        </authorList>
    </citation>
    <scope>NUCLEOTIDE SEQUENCE [LARGE SCALE GENOMIC DNA]</scope>
    <source>
        <strain evidence="3 4">NRRL 3884</strain>
    </source>
</reference>
<sequence>MTTDLTPPRRSADGPTRPARRTYQLGLHQVIATQTAAGLVLAGVVAGGFTLLAAIACAALTLALTWLRVRDRWAFAWMAAVLRLRARRRAAARLFAAHHPASTGPPPGAPLRTAATALGLTAPGTRVTSTDLPGGPAAVLTDARGLTMLLDLGDPATLLAEVRPDLPAPWELLPTDGRDRPPGRLQLLLTGVPAPTAAAGTGPVAGSYRMLTEGRVLGHARAVLAVHVSRAADWSDSELRRVLTSQVRKLAKRLTAQPLDRPEAARLFFDLSYADPAAPIHEEWTALRTGALSQVTFHGHAPGGAGLSAELLARLLLLPATATTVTLTADVPAQESPTPPSPARRRRTPPKRARSHASARRGQPPHDPFGLIEEPQVARTGPPHDSIGPAGRRHEPPELDRPPHSSAAGDRPPRDPLPVTLAVRLAAPDPATLDAATAALRELTARGQIRLHRRDGDHLPGLGTTLPLALAGPEPPPGRQWTSRGSPVTGAFGRLAVPTGWSGLAIGRTRQGHPVLVRVFRPVHTRILLVGSLRSAQLTAFRAMAIGARVLVRTHRPPDWTAFARGASVPGDAIGIVPFDHPAAPPPGSTLHPVLTVLDPAPPTDPSSIVGAAAPGQTSGAGPATGPAPGVTPVGSARPHRPGDPDPPKAPEAGTDRSDLGPSRPHDLAGPGQDSGGPHGGGPDEQGDQLDHQAQRRFEGGPWTATLTVRETIGPGDAGAISRADLLLVQPLREAEAELIGEVLDLGDTTRLLGRMRPGMLGVLSPPAVRWALLAPTPVEKVLFGGLDRPEDER</sequence>
<dbReference type="EMBL" id="CP126980">
    <property type="protein sequence ID" value="WIM96790.1"/>
    <property type="molecule type" value="Genomic_DNA"/>
</dbReference>
<feature type="compositionally biased region" description="Low complexity" evidence="1">
    <location>
        <begin position="611"/>
        <end position="637"/>
    </location>
</feature>
<gene>
    <name evidence="3" type="ORF">ACTOB_000257</name>
</gene>
<keyword evidence="2" id="KW-1133">Transmembrane helix</keyword>
<accession>A0ABY8WG43</accession>
<feature type="transmembrane region" description="Helical" evidence="2">
    <location>
        <begin position="39"/>
        <end position="67"/>
    </location>
</feature>
<evidence type="ECO:0008006" key="5">
    <source>
        <dbReference type="Google" id="ProtNLM"/>
    </source>
</evidence>
<feature type="region of interest" description="Disordered" evidence="1">
    <location>
        <begin position="584"/>
        <end position="689"/>
    </location>
</feature>
<keyword evidence="2" id="KW-0812">Transmembrane</keyword>
<name>A0ABY8WG43_9ACTN</name>
<evidence type="ECO:0000313" key="4">
    <source>
        <dbReference type="Proteomes" id="UP001240150"/>
    </source>
</evidence>
<evidence type="ECO:0000313" key="3">
    <source>
        <dbReference type="EMBL" id="WIM96790.1"/>
    </source>
</evidence>
<keyword evidence="4" id="KW-1185">Reference proteome</keyword>
<evidence type="ECO:0000256" key="1">
    <source>
        <dbReference type="SAM" id="MobiDB-lite"/>
    </source>
</evidence>
<proteinExistence type="predicted"/>
<dbReference type="Proteomes" id="UP001240150">
    <property type="component" value="Chromosome"/>
</dbReference>
<feature type="compositionally biased region" description="Gly residues" evidence="1">
    <location>
        <begin position="673"/>
        <end position="684"/>
    </location>
</feature>
<dbReference type="RefSeq" id="WP_284918089.1">
    <property type="nucleotide sequence ID" value="NZ_CP126980.1"/>
</dbReference>
<keyword evidence="2" id="KW-0472">Membrane</keyword>
<feature type="compositionally biased region" description="Basic and acidic residues" evidence="1">
    <location>
        <begin position="641"/>
        <end position="667"/>
    </location>
</feature>
<organism evidence="3 4">
    <name type="scientific">Actinoplanes oblitus</name>
    <dbReference type="NCBI Taxonomy" id="3040509"/>
    <lineage>
        <taxon>Bacteria</taxon>
        <taxon>Bacillati</taxon>
        <taxon>Actinomycetota</taxon>
        <taxon>Actinomycetes</taxon>
        <taxon>Micromonosporales</taxon>
        <taxon>Micromonosporaceae</taxon>
        <taxon>Actinoplanes</taxon>
    </lineage>
</organism>
<feature type="compositionally biased region" description="Basic and acidic residues" evidence="1">
    <location>
        <begin position="392"/>
        <end position="403"/>
    </location>
</feature>
<protein>
    <recommendedName>
        <fullName evidence="5">Type VII secretion protein EccE</fullName>
    </recommendedName>
</protein>